<organism evidence="1 2">
    <name type="scientific">Trichinella zimbabwensis</name>
    <dbReference type="NCBI Taxonomy" id="268475"/>
    <lineage>
        <taxon>Eukaryota</taxon>
        <taxon>Metazoa</taxon>
        <taxon>Ecdysozoa</taxon>
        <taxon>Nematoda</taxon>
        <taxon>Enoplea</taxon>
        <taxon>Dorylaimia</taxon>
        <taxon>Trichinellida</taxon>
        <taxon>Trichinellidae</taxon>
        <taxon>Trichinella</taxon>
    </lineage>
</organism>
<evidence type="ECO:0000313" key="1">
    <source>
        <dbReference type="EMBL" id="KRY94360.1"/>
    </source>
</evidence>
<gene>
    <name evidence="1" type="ORF">T11_349</name>
</gene>
<sequence>MQQNVLFNINYQLSDELFGGILVGLLHLITGRMTEWIWTEHRMDRINQPILFNCEGTLNYCLF</sequence>
<dbReference type="EMBL" id="JYDP01005152">
    <property type="protein sequence ID" value="KRY94360.1"/>
    <property type="molecule type" value="Genomic_DNA"/>
</dbReference>
<evidence type="ECO:0000313" key="2">
    <source>
        <dbReference type="Proteomes" id="UP000055024"/>
    </source>
</evidence>
<keyword evidence="2" id="KW-1185">Reference proteome</keyword>
<dbReference type="AlphaFoldDB" id="A0A0V1G7U6"/>
<reference evidence="1 2" key="1">
    <citation type="submission" date="2015-01" db="EMBL/GenBank/DDBJ databases">
        <title>Evolution of Trichinella species and genotypes.</title>
        <authorList>
            <person name="Korhonen P.K."/>
            <person name="Edoardo P."/>
            <person name="Giuseppe L.R."/>
            <person name="Gasser R.B."/>
        </authorList>
    </citation>
    <scope>NUCLEOTIDE SEQUENCE [LARGE SCALE GENOMIC DNA]</scope>
    <source>
        <strain evidence="1">ISS1029</strain>
    </source>
</reference>
<protein>
    <submittedName>
        <fullName evidence="1">Uncharacterized protein</fullName>
    </submittedName>
</protein>
<proteinExistence type="predicted"/>
<comment type="caution">
    <text evidence="1">The sequence shown here is derived from an EMBL/GenBank/DDBJ whole genome shotgun (WGS) entry which is preliminary data.</text>
</comment>
<dbReference type="Proteomes" id="UP000055024">
    <property type="component" value="Unassembled WGS sequence"/>
</dbReference>
<name>A0A0V1G7U6_9BILA</name>
<accession>A0A0V1G7U6</accession>